<dbReference type="Proteomes" id="UP001079657">
    <property type="component" value="Unassembled WGS sequence"/>
</dbReference>
<gene>
    <name evidence="1" type="ORF">OXH55_00870</name>
</gene>
<proteinExistence type="predicted"/>
<comment type="caution">
    <text evidence="1">The sequence shown here is derived from an EMBL/GenBank/DDBJ whole genome shotgun (WGS) entry which is preliminary data.</text>
</comment>
<reference evidence="1" key="1">
    <citation type="submission" date="2022-12" db="EMBL/GenBank/DDBJ databases">
        <authorList>
            <person name="Wang J."/>
        </authorList>
    </citation>
    <scope>NUCLEOTIDE SEQUENCE</scope>
    <source>
        <strain evidence="1">HY-42-06</strain>
    </source>
</reference>
<sequence>MQYEKFDKEQLIKILYEKDKYINHLKKKNKQLKYYATMDSMTSVANRARGIKLLNKKMVSKSRRVGRGFRTKRI</sequence>
<accession>A0ABT4CMH0</accession>
<protein>
    <submittedName>
        <fullName evidence="1">Uncharacterized protein</fullName>
    </submittedName>
</protein>
<organism evidence="1 2">
    <name type="scientific">Clostridium ganghwense</name>
    <dbReference type="NCBI Taxonomy" id="312089"/>
    <lineage>
        <taxon>Bacteria</taxon>
        <taxon>Bacillati</taxon>
        <taxon>Bacillota</taxon>
        <taxon>Clostridia</taxon>
        <taxon>Eubacteriales</taxon>
        <taxon>Clostridiaceae</taxon>
        <taxon>Clostridium</taxon>
    </lineage>
</organism>
<name>A0ABT4CMH0_9CLOT</name>
<evidence type="ECO:0000313" key="1">
    <source>
        <dbReference type="EMBL" id="MCY6369194.1"/>
    </source>
</evidence>
<dbReference type="EMBL" id="JAPQES010000001">
    <property type="protein sequence ID" value="MCY6369194.1"/>
    <property type="molecule type" value="Genomic_DNA"/>
</dbReference>
<keyword evidence="2" id="KW-1185">Reference proteome</keyword>
<evidence type="ECO:0000313" key="2">
    <source>
        <dbReference type="Proteomes" id="UP001079657"/>
    </source>
</evidence>